<sequence length="202" mass="22298">MCQDRVCYGDLLVKICIMSAIAIVDSYSTVDGTNPCDCTSDSTSVSGMSGTGRPRQHDGIRRRPSDLRPDLNVHGPGRRSGHRYSAMIRKAELAVTMQPRGEADMYSSCHSRCKNWTGQIPTAASTLQLHLLTNRGAARRSDKKPPISRGSMPREEDCLCMSNLGRWMFDGDVKDCTTHDPGTLHTNKLQISEQPATNWTSL</sequence>
<proteinExistence type="predicted"/>
<dbReference type="AlphaFoldDB" id="A0A2U3DPR3"/>
<feature type="compositionally biased region" description="Basic and acidic residues" evidence="1">
    <location>
        <begin position="55"/>
        <end position="71"/>
    </location>
</feature>
<feature type="compositionally biased region" description="Polar residues" evidence="1">
    <location>
        <begin position="184"/>
        <end position="202"/>
    </location>
</feature>
<name>A0A2U3DPR3_PURLI</name>
<accession>A0A2U3DPR3</accession>
<reference evidence="2 3" key="1">
    <citation type="journal article" date="2016" name="Front. Microbiol.">
        <title>Genome and transcriptome sequences reveal the specific parasitism of the nematophagous Purpureocillium lilacinum 36-1.</title>
        <authorList>
            <person name="Xie J."/>
            <person name="Li S."/>
            <person name="Mo C."/>
            <person name="Xiao X."/>
            <person name="Peng D."/>
            <person name="Wang G."/>
            <person name="Xiao Y."/>
        </authorList>
    </citation>
    <scope>NUCLEOTIDE SEQUENCE [LARGE SCALE GENOMIC DNA]</scope>
    <source>
        <strain evidence="2 3">36-1</strain>
    </source>
</reference>
<evidence type="ECO:0000256" key="1">
    <source>
        <dbReference type="SAM" id="MobiDB-lite"/>
    </source>
</evidence>
<dbReference type="EMBL" id="LCWV01000077">
    <property type="protein sequence ID" value="PWI64241.1"/>
    <property type="molecule type" value="Genomic_DNA"/>
</dbReference>
<evidence type="ECO:0000313" key="3">
    <source>
        <dbReference type="Proteomes" id="UP000245956"/>
    </source>
</evidence>
<comment type="caution">
    <text evidence="2">The sequence shown here is derived from an EMBL/GenBank/DDBJ whole genome shotgun (WGS) entry which is preliminary data.</text>
</comment>
<organism evidence="2 3">
    <name type="scientific">Purpureocillium lilacinum</name>
    <name type="common">Paecilomyces lilacinus</name>
    <dbReference type="NCBI Taxonomy" id="33203"/>
    <lineage>
        <taxon>Eukaryota</taxon>
        <taxon>Fungi</taxon>
        <taxon>Dikarya</taxon>
        <taxon>Ascomycota</taxon>
        <taxon>Pezizomycotina</taxon>
        <taxon>Sordariomycetes</taxon>
        <taxon>Hypocreomycetidae</taxon>
        <taxon>Hypocreales</taxon>
        <taxon>Ophiocordycipitaceae</taxon>
        <taxon>Purpureocillium</taxon>
    </lineage>
</organism>
<feature type="region of interest" description="Disordered" evidence="1">
    <location>
        <begin position="41"/>
        <end position="82"/>
    </location>
</feature>
<evidence type="ECO:0000313" key="2">
    <source>
        <dbReference type="EMBL" id="PWI64241.1"/>
    </source>
</evidence>
<feature type="region of interest" description="Disordered" evidence="1">
    <location>
        <begin position="183"/>
        <end position="202"/>
    </location>
</feature>
<protein>
    <submittedName>
        <fullName evidence="2">Uncharacterized protein</fullName>
    </submittedName>
</protein>
<dbReference type="Proteomes" id="UP000245956">
    <property type="component" value="Unassembled WGS sequence"/>
</dbReference>
<gene>
    <name evidence="2" type="ORF">PCL_11339</name>
</gene>